<sequence>ESGAHTEAQRHRGELRWPCSATPGRARSTWCSRRCAWRAGRPFPPM</sequence>
<name>A0A6J4N0C6_9BACT</name>
<proteinExistence type="predicted"/>
<accession>A0A6J4N0C6</accession>
<dbReference type="EMBL" id="CADCTW010000248">
    <property type="protein sequence ID" value="CAA9371564.1"/>
    <property type="molecule type" value="Genomic_DNA"/>
</dbReference>
<feature type="non-terminal residue" evidence="1">
    <location>
        <position position="1"/>
    </location>
</feature>
<organism evidence="1">
    <name type="scientific">uncultured Gemmatimonadota bacterium</name>
    <dbReference type="NCBI Taxonomy" id="203437"/>
    <lineage>
        <taxon>Bacteria</taxon>
        <taxon>Pseudomonadati</taxon>
        <taxon>Gemmatimonadota</taxon>
        <taxon>environmental samples</taxon>
    </lineage>
</organism>
<dbReference type="AlphaFoldDB" id="A0A6J4N0C6"/>
<protein>
    <submittedName>
        <fullName evidence="1">Uncharacterized protein</fullName>
    </submittedName>
</protein>
<gene>
    <name evidence="1" type="ORF">AVDCRST_MAG68-5581</name>
</gene>
<feature type="non-terminal residue" evidence="1">
    <location>
        <position position="46"/>
    </location>
</feature>
<reference evidence="1" key="1">
    <citation type="submission" date="2020-02" db="EMBL/GenBank/DDBJ databases">
        <authorList>
            <person name="Meier V. D."/>
        </authorList>
    </citation>
    <scope>NUCLEOTIDE SEQUENCE</scope>
    <source>
        <strain evidence="1">AVDCRST_MAG68</strain>
    </source>
</reference>
<evidence type="ECO:0000313" key="1">
    <source>
        <dbReference type="EMBL" id="CAA9371564.1"/>
    </source>
</evidence>